<keyword evidence="2" id="KW-1185">Reference proteome</keyword>
<evidence type="ECO:0000313" key="2">
    <source>
        <dbReference type="Proteomes" id="UP001597417"/>
    </source>
</evidence>
<dbReference type="Proteomes" id="UP001597417">
    <property type="component" value="Unassembled WGS sequence"/>
</dbReference>
<accession>A0ABW5G313</accession>
<dbReference type="EMBL" id="JBHUKR010000022">
    <property type="protein sequence ID" value="MFD2421698.1"/>
    <property type="molecule type" value="Genomic_DNA"/>
</dbReference>
<evidence type="ECO:0000313" key="1">
    <source>
        <dbReference type="EMBL" id="MFD2421698.1"/>
    </source>
</evidence>
<comment type="caution">
    <text evidence="1">The sequence shown here is derived from an EMBL/GenBank/DDBJ whole genome shotgun (WGS) entry which is preliminary data.</text>
</comment>
<name>A0ABW5G313_9PSEU</name>
<organism evidence="1 2">
    <name type="scientific">Amycolatopsis pigmentata</name>
    <dbReference type="NCBI Taxonomy" id="450801"/>
    <lineage>
        <taxon>Bacteria</taxon>
        <taxon>Bacillati</taxon>
        <taxon>Actinomycetota</taxon>
        <taxon>Actinomycetes</taxon>
        <taxon>Pseudonocardiales</taxon>
        <taxon>Pseudonocardiaceae</taxon>
        <taxon>Amycolatopsis</taxon>
    </lineage>
</organism>
<protein>
    <submittedName>
        <fullName evidence="1">Uncharacterized protein</fullName>
    </submittedName>
</protein>
<sequence>MTSTIMARLDENGLYLGAHVPVGQAEQMNKWLADNGRPTSDDPISLVGYIRAFYPGGIEAWGQANGVAVKIDDPRA</sequence>
<dbReference type="RefSeq" id="WP_378270424.1">
    <property type="nucleotide sequence ID" value="NZ_JBHUKR010000022.1"/>
</dbReference>
<gene>
    <name evidence="1" type="ORF">ACFSXZ_35735</name>
</gene>
<reference evidence="2" key="1">
    <citation type="journal article" date="2019" name="Int. J. Syst. Evol. Microbiol.">
        <title>The Global Catalogue of Microorganisms (GCM) 10K type strain sequencing project: providing services to taxonomists for standard genome sequencing and annotation.</title>
        <authorList>
            <consortium name="The Broad Institute Genomics Platform"/>
            <consortium name="The Broad Institute Genome Sequencing Center for Infectious Disease"/>
            <person name="Wu L."/>
            <person name="Ma J."/>
        </authorList>
    </citation>
    <scope>NUCLEOTIDE SEQUENCE [LARGE SCALE GENOMIC DNA]</scope>
    <source>
        <strain evidence="2">CGMCC 4.7645</strain>
    </source>
</reference>
<proteinExistence type="predicted"/>